<organism evidence="1 2">
    <name type="scientific">Trema orientale</name>
    <name type="common">Charcoal tree</name>
    <name type="synonym">Celtis orientalis</name>
    <dbReference type="NCBI Taxonomy" id="63057"/>
    <lineage>
        <taxon>Eukaryota</taxon>
        <taxon>Viridiplantae</taxon>
        <taxon>Streptophyta</taxon>
        <taxon>Embryophyta</taxon>
        <taxon>Tracheophyta</taxon>
        <taxon>Spermatophyta</taxon>
        <taxon>Magnoliopsida</taxon>
        <taxon>eudicotyledons</taxon>
        <taxon>Gunneridae</taxon>
        <taxon>Pentapetalae</taxon>
        <taxon>rosids</taxon>
        <taxon>fabids</taxon>
        <taxon>Rosales</taxon>
        <taxon>Cannabaceae</taxon>
        <taxon>Trema</taxon>
    </lineage>
</organism>
<protein>
    <submittedName>
        <fullName evidence="1">Uncharacterized protein</fullName>
    </submittedName>
</protein>
<keyword evidence="2" id="KW-1185">Reference proteome</keyword>
<gene>
    <name evidence="1" type="ORF">TorRG33x02_272250</name>
</gene>
<comment type="caution">
    <text evidence="1">The sequence shown here is derived from an EMBL/GenBank/DDBJ whole genome shotgun (WGS) entry which is preliminary data.</text>
</comment>
<dbReference type="InParanoid" id="A0A2P5CUT8"/>
<dbReference type="EMBL" id="JXTC01000325">
    <property type="protein sequence ID" value="PON64809.1"/>
    <property type="molecule type" value="Genomic_DNA"/>
</dbReference>
<dbReference type="Proteomes" id="UP000237000">
    <property type="component" value="Unassembled WGS sequence"/>
</dbReference>
<reference evidence="2" key="1">
    <citation type="submission" date="2016-06" db="EMBL/GenBank/DDBJ databases">
        <title>Parallel loss of symbiosis genes in relatives of nitrogen-fixing non-legume Parasponia.</title>
        <authorList>
            <person name="Van Velzen R."/>
            <person name="Holmer R."/>
            <person name="Bu F."/>
            <person name="Rutten L."/>
            <person name="Van Zeijl A."/>
            <person name="Liu W."/>
            <person name="Santuari L."/>
            <person name="Cao Q."/>
            <person name="Sharma T."/>
            <person name="Shen D."/>
            <person name="Roswanjaya Y."/>
            <person name="Wardhani T."/>
            <person name="Kalhor M.S."/>
            <person name="Jansen J."/>
            <person name="Van den Hoogen J."/>
            <person name="Gungor B."/>
            <person name="Hartog M."/>
            <person name="Hontelez J."/>
            <person name="Verver J."/>
            <person name="Yang W.-C."/>
            <person name="Schijlen E."/>
            <person name="Repin R."/>
            <person name="Schilthuizen M."/>
            <person name="Schranz E."/>
            <person name="Heidstra R."/>
            <person name="Miyata K."/>
            <person name="Fedorova E."/>
            <person name="Kohlen W."/>
            <person name="Bisseling T."/>
            <person name="Smit S."/>
            <person name="Geurts R."/>
        </authorList>
    </citation>
    <scope>NUCLEOTIDE SEQUENCE [LARGE SCALE GENOMIC DNA]</scope>
    <source>
        <strain evidence="2">cv. RG33-2</strain>
    </source>
</reference>
<sequence length="66" mass="7579">MQNYLAAAHQCEQVLLAQRDTNMWYYDKQMHVISNALSTLVSEFQMPIRLPIVALIIPPMPPALRP</sequence>
<name>A0A2P5CUT8_TREOI</name>
<accession>A0A2P5CUT8</accession>
<dbReference type="AlphaFoldDB" id="A0A2P5CUT8"/>
<evidence type="ECO:0000313" key="1">
    <source>
        <dbReference type="EMBL" id="PON64809.1"/>
    </source>
</evidence>
<evidence type="ECO:0000313" key="2">
    <source>
        <dbReference type="Proteomes" id="UP000237000"/>
    </source>
</evidence>
<proteinExistence type="predicted"/>